<accession>A0ABZ2E808</accession>
<proteinExistence type="predicted"/>
<dbReference type="InterPro" id="IPR008894">
    <property type="entry name" value="QdtA_cupin_dom"/>
</dbReference>
<evidence type="ECO:0000313" key="3">
    <source>
        <dbReference type="Proteomes" id="UP001318120"/>
    </source>
</evidence>
<dbReference type="SUPFAM" id="SSF51182">
    <property type="entry name" value="RmlC-like cupins"/>
    <property type="match status" value="1"/>
</dbReference>
<dbReference type="Proteomes" id="UP001318120">
    <property type="component" value="Chromosome"/>
</dbReference>
<keyword evidence="3" id="KW-1185">Reference proteome</keyword>
<reference evidence="2 3" key="1">
    <citation type="journal article" date="2017" name="Genome Biol. Evol.">
        <title>Comparative Genomic Analysis Identifies a Campylobacter Clade Deficient in Selenium Metabolism.</title>
        <authorList>
            <person name="Miller W.G."/>
            <person name="Yee E."/>
            <person name="Lopes B.S."/>
            <person name="Chapman M.H."/>
            <person name="Huynh S."/>
            <person name="Bono J.L."/>
            <person name="Parker C.T."/>
            <person name="Strachan N.J.C."/>
            <person name="Forbes K.J."/>
        </authorList>
    </citation>
    <scope>NUCLEOTIDE SEQUENCE [LARGE SCALE GENOMIC DNA]</scope>
    <source>
        <strain evidence="2 3">RM9261</strain>
    </source>
</reference>
<dbReference type="InterPro" id="IPR014710">
    <property type="entry name" value="RmlC-like_jellyroll"/>
</dbReference>
<name>A0ABZ2E808_9BACT</name>
<dbReference type="EMBL" id="CP144916">
    <property type="protein sequence ID" value="WWC41860.1"/>
    <property type="molecule type" value="Genomic_DNA"/>
</dbReference>
<sequence>MNYKILNFNVIGDERGKLVSLESFKNIPFDIKRVYYIYDTNIEPRGFHAHTKLEQVVVALAGSCEFELDNGKNKEIIKLNSPNIGLYIGVNMWRVMRNFSNDCRLMVLASDYYNESEYIRDYNEFLKVINDS</sequence>
<dbReference type="CDD" id="cd20292">
    <property type="entry name" value="cupin_QdtA-like"/>
    <property type="match status" value="1"/>
</dbReference>
<dbReference type="GeneID" id="93112554"/>
<organism evidence="2 3">
    <name type="scientific">Campylobacter vicugnae</name>
    <dbReference type="NCBI Taxonomy" id="1660076"/>
    <lineage>
        <taxon>Bacteria</taxon>
        <taxon>Pseudomonadati</taxon>
        <taxon>Campylobacterota</taxon>
        <taxon>Epsilonproteobacteria</taxon>
        <taxon>Campylobacterales</taxon>
        <taxon>Campylobacteraceae</taxon>
        <taxon>Campylobacter</taxon>
    </lineage>
</organism>
<protein>
    <submittedName>
        <fullName evidence="2">FdtA/QdtA family cupin domain-containing protein</fullName>
    </submittedName>
</protein>
<evidence type="ECO:0000313" key="2">
    <source>
        <dbReference type="EMBL" id="WWC41860.1"/>
    </source>
</evidence>
<dbReference type="Gene3D" id="2.60.120.10">
    <property type="entry name" value="Jelly Rolls"/>
    <property type="match status" value="1"/>
</dbReference>
<dbReference type="InterPro" id="IPR011051">
    <property type="entry name" value="RmlC_Cupin_sf"/>
</dbReference>
<evidence type="ECO:0000259" key="1">
    <source>
        <dbReference type="Pfam" id="PF05523"/>
    </source>
</evidence>
<dbReference type="Pfam" id="PF05523">
    <property type="entry name" value="FdtA"/>
    <property type="match status" value="1"/>
</dbReference>
<gene>
    <name evidence="2" type="ORF">CVIC9261_00550</name>
</gene>
<dbReference type="RefSeq" id="WP_086247593.1">
    <property type="nucleotide sequence ID" value="NZ_CP144916.1"/>
</dbReference>
<feature type="domain" description="Sugar 3,4-ketoisomerase QdtA cupin" evidence="1">
    <location>
        <begin position="1"/>
        <end position="129"/>
    </location>
</feature>